<evidence type="ECO:0000313" key="1">
    <source>
        <dbReference type="EMBL" id="GBN99686.1"/>
    </source>
</evidence>
<dbReference type="Proteomes" id="UP000499080">
    <property type="component" value="Unassembled WGS sequence"/>
</dbReference>
<dbReference type="EMBL" id="BGPR01028499">
    <property type="protein sequence ID" value="GBN99686.1"/>
    <property type="molecule type" value="Genomic_DNA"/>
</dbReference>
<protein>
    <submittedName>
        <fullName evidence="1">Uncharacterized protein</fullName>
    </submittedName>
</protein>
<reference evidence="1 2" key="1">
    <citation type="journal article" date="2019" name="Sci. Rep.">
        <title>Orb-weaving spider Araneus ventricosus genome elucidates the spidroin gene catalogue.</title>
        <authorList>
            <person name="Kono N."/>
            <person name="Nakamura H."/>
            <person name="Ohtoshi R."/>
            <person name="Moran D.A.P."/>
            <person name="Shinohara A."/>
            <person name="Yoshida Y."/>
            <person name="Fujiwara M."/>
            <person name="Mori M."/>
            <person name="Tomita M."/>
            <person name="Arakawa K."/>
        </authorList>
    </citation>
    <scope>NUCLEOTIDE SEQUENCE [LARGE SCALE GENOMIC DNA]</scope>
</reference>
<evidence type="ECO:0000313" key="2">
    <source>
        <dbReference type="Proteomes" id="UP000499080"/>
    </source>
</evidence>
<keyword evidence="2" id="KW-1185">Reference proteome</keyword>
<accession>A0A4Y2TJR8</accession>
<gene>
    <name evidence="1" type="ORF">AVEN_224646_1</name>
</gene>
<proteinExistence type="predicted"/>
<name>A0A4Y2TJR8_ARAVE</name>
<organism evidence="1 2">
    <name type="scientific">Araneus ventricosus</name>
    <name type="common">Orbweaver spider</name>
    <name type="synonym">Epeira ventricosa</name>
    <dbReference type="NCBI Taxonomy" id="182803"/>
    <lineage>
        <taxon>Eukaryota</taxon>
        <taxon>Metazoa</taxon>
        <taxon>Ecdysozoa</taxon>
        <taxon>Arthropoda</taxon>
        <taxon>Chelicerata</taxon>
        <taxon>Arachnida</taxon>
        <taxon>Araneae</taxon>
        <taxon>Araneomorphae</taxon>
        <taxon>Entelegynae</taxon>
        <taxon>Araneoidea</taxon>
        <taxon>Araneidae</taxon>
        <taxon>Araneus</taxon>
    </lineage>
</organism>
<dbReference type="AlphaFoldDB" id="A0A4Y2TJR8"/>
<sequence>MTVHFICGNQESQFVFRRNFKNENRKCPAAFDQRNAEPMHSLHSSQISSIGIKLFKCSVCESYHVPNGLDARLIKAFITKSAQPQITKEETNRLLDHQCQKANI</sequence>
<comment type="caution">
    <text evidence="1">The sequence shown here is derived from an EMBL/GenBank/DDBJ whole genome shotgun (WGS) entry which is preliminary data.</text>
</comment>